<dbReference type="OrthoDB" id="671439at2759"/>
<sequence>MSSATFHFPTPAVRALLTLALDFHKRMYAPLPWGYYGSVVHFTCVHADLDAGLPAVTAALDRQVVGVLEDELWRVVEWLHARQ</sequence>
<organism evidence="1 2">
    <name type="scientific">Miscanthus lutarioriparius</name>
    <dbReference type="NCBI Taxonomy" id="422564"/>
    <lineage>
        <taxon>Eukaryota</taxon>
        <taxon>Viridiplantae</taxon>
        <taxon>Streptophyta</taxon>
        <taxon>Embryophyta</taxon>
        <taxon>Tracheophyta</taxon>
        <taxon>Spermatophyta</taxon>
        <taxon>Magnoliopsida</taxon>
        <taxon>Liliopsida</taxon>
        <taxon>Poales</taxon>
        <taxon>Poaceae</taxon>
        <taxon>PACMAD clade</taxon>
        <taxon>Panicoideae</taxon>
        <taxon>Andropogonodae</taxon>
        <taxon>Andropogoneae</taxon>
        <taxon>Saccharinae</taxon>
        <taxon>Miscanthus</taxon>
    </lineage>
</organism>
<proteinExistence type="predicted"/>
<evidence type="ECO:0000313" key="1">
    <source>
        <dbReference type="EMBL" id="CAD6241681.1"/>
    </source>
</evidence>
<dbReference type="Gene3D" id="3.30.559.10">
    <property type="entry name" value="Chloramphenicol acetyltransferase-like domain"/>
    <property type="match status" value="1"/>
</dbReference>
<dbReference type="Proteomes" id="UP000604825">
    <property type="component" value="Unassembled WGS sequence"/>
</dbReference>
<accession>A0A811PER0</accession>
<dbReference type="GO" id="GO:0016747">
    <property type="term" value="F:acyltransferase activity, transferring groups other than amino-acyl groups"/>
    <property type="evidence" value="ECO:0007669"/>
    <property type="project" value="UniProtKB-ARBA"/>
</dbReference>
<keyword evidence="2" id="KW-1185">Reference proteome</keyword>
<comment type="caution">
    <text evidence="1">The sequence shown here is derived from an EMBL/GenBank/DDBJ whole genome shotgun (WGS) entry which is preliminary data.</text>
</comment>
<dbReference type="EMBL" id="CAJGYO010000007">
    <property type="protein sequence ID" value="CAD6241681.1"/>
    <property type="molecule type" value="Genomic_DNA"/>
</dbReference>
<dbReference type="AlphaFoldDB" id="A0A811PER0"/>
<gene>
    <name evidence="1" type="ORF">NCGR_LOCUS27369</name>
</gene>
<name>A0A811PER0_9POAL</name>
<dbReference type="InterPro" id="IPR023213">
    <property type="entry name" value="CAT-like_dom_sf"/>
</dbReference>
<evidence type="ECO:0000313" key="2">
    <source>
        <dbReference type="Proteomes" id="UP000604825"/>
    </source>
</evidence>
<reference evidence="1" key="1">
    <citation type="submission" date="2020-10" db="EMBL/GenBank/DDBJ databases">
        <authorList>
            <person name="Han B."/>
            <person name="Lu T."/>
            <person name="Zhao Q."/>
            <person name="Huang X."/>
            <person name="Zhao Y."/>
        </authorList>
    </citation>
    <scope>NUCLEOTIDE SEQUENCE</scope>
</reference>
<protein>
    <submittedName>
        <fullName evidence="1">Uncharacterized protein</fullName>
    </submittedName>
</protein>